<organism evidence="5 6">
    <name type="scientific">Trypanosoma equiperdum</name>
    <dbReference type="NCBI Taxonomy" id="5694"/>
    <lineage>
        <taxon>Eukaryota</taxon>
        <taxon>Discoba</taxon>
        <taxon>Euglenozoa</taxon>
        <taxon>Kinetoplastea</taxon>
        <taxon>Metakinetoplastina</taxon>
        <taxon>Trypanosomatida</taxon>
        <taxon>Trypanosomatidae</taxon>
        <taxon>Trypanosoma</taxon>
    </lineage>
</organism>
<feature type="coiled-coil region" evidence="4">
    <location>
        <begin position="357"/>
        <end position="468"/>
    </location>
</feature>
<keyword evidence="4" id="KW-0175">Coiled coil</keyword>
<dbReference type="PROSITE" id="PS50082">
    <property type="entry name" value="WD_REPEATS_2"/>
    <property type="match status" value="1"/>
</dbReference>
<gene>
    <name evidence="5" type="ORF">TEOVI_000637600</name>
</gene>
<dbReference type="InterPro" id="IPR015943">
    <property type="entry name" value="WD40/YVTN_repeat-like_dom_sf"/>
</dbReference>
<dbReference type="PANTHER" id="PTHR19857">
    <property type="entry name" value="MITOCHONDRIAL DIVISION PROTEIN 1-RELATED"/>
    <property type="match status" value="1"/>
</dbReference>
<dbReference type="Gene3D" id="2.130.10.10">
    <property type="entry name" value="YVTN repeat-like/Quinoprotein amine dehydrogenase"/>
    <property type="match status" value="1"/>
</dbReference>
<evidence type="ECO:0000256" key="4">
    <source>
        <dbReference type="SAM" id="Coils"/>
    </source>
</evidence>
<evidence type="ECO:0000256" key="1">
    <source>
        <dbReference type="ARBA" id="ARBA00022574"/>
    </source>
</evidence>
<accession>A0A1G4HYD2</accession>
<dbReference type="PANTHER" id="PTHR19857:SF8">
    <property type="entry name" value="ANGIO-ASSOCIATED MIGRATORY CELL PROTEIN"/>
    <property type="match status" value="1"/>
</dbReference>
<feature type="repeat" description="WD" evidence="3">
    <location>
        <begin position="163"/>
        <end position="186"/>
    </location>
</feature>
<name>A0A1G4HYD2_TRYEQ</name>
<keyword evidence="6" id="KW-1185">Reference proteome</keyword>
<evidence type="ECO:0000256" key="2">
    <source>
        <dbReference type="ARBA" id="ARBA00022737"/>
    </source>
</evidence>
<dbReference type="VEuPathDB" id="TriTrypDB:TEOVI_000637600"/>
<keyword evidence="2" id="KW-0677">Repeat</keyword>
<proteinExistence type="predicted"/>
<dbReference type="Proteomes" id="UP000195570">
    <property type="component" value="Unassembled WGS sequence"/>
</dbReference>
<evidence type="ECO:0000256" key="3">
    <source>
        <dbReference type="PROSITE-ProRule" id="PRU00221"/>
    </source>
</evidence>
<comment type="caution">
    <text evidence="5">The sequence shown here is derived from an EMBL/GenBank/DDBJ whole genome shotgun (WGS) entry which is preliminary data.</text>
</comment>
<dbReference type="EMBL" id="CZPT02000043">
    <property type="protein sequence ID" value="SCU64308.1"/>
    <property type="molecule type" value="Genomic_DNA"/>
</dbReference>
<dbReference type="InterPro" id="IPR011047">
    <property type="entry name" value="Quinoprotein_ADH-like_sf"/>
</dbReference>
<evidence type="ECO:0000313" key="6">
    <source>
        <dbReference type="Proteomes" id="UP000195570"/>
    </source>
</evidence>
<protein>
    <submittedName>
        <fullName evidence="5">Uncharacterized protein</fullName>
    </submittedName>
</protein>
<dbReference type="InterPro" id="IPR051179">
    <property type="entry name" value="WD_repeat_multifunction"/>
</dbReference>
<dbReference type="RefSeq" id="XP_067076088.1">
    <property type="nucleotide sequence ID" value="XM_067219987.1"/>
</dbReference>
<dbReference type="InterPro" id="IPR001680">
    <property type="entry name" value="WD40_rpt"/>
</dbReference>
<keyword evidence="1 3" id="KW-0853">WD repeat</keyword>
<evidence type="ECO:0000313" key="5">
    <source>
        <dbReference type="EMBL" id="SCU64308.1"/>
    </source>
</evidence>
<dbReference type="SUPFAM" id="SSF50998">
    <property type="entry name" value="Quinoprotein alcohol dehydrogenase-like"/>
    <property type="match status" value="1"/>
</dbReference>
<dbReference type="GeneID" id="92380310"/>
<sequence length="881" mass="96195">MGPKKAGGGDSTATFPLAPVGTFECNARCCCVVGKVVWVAELKGGVAVHNAQDGQLLERIAVAEGNNRVHFKCMVLVNHELWAGSSEGVVHIFEATRRRWKRQIAIMGTGTAAPITALIFDGHSVIGASETGRIVQWNPSSKAQMMAYTSSSPAADVTVFAGLIISGHGDGSLRVWDPYSGEMVVEHLKDNSDVTRLLVEPTTSTLWVGRRSGCISVYSLDAESEERRSLEPVLFTLKSRVLIGKEAVTSLQAITGKVLVTTHCRVVAVVNAHTYEVLIRVNGAHDAFIYGAARVYVAETVRAWTIGNDSVAHIWDVAGYYVPSQSTPAMGPHEQEKIVEDAKCLLSFENSKLATRVAAAGVTVTKLQEELQAARNEAQELRLRLVSVDDLEKEKEVEIVSSSTRIKELESEVKRLNKELADANARADGAERQFNMTRNDLNNAATEASKARADVSEKIKEKADVEQQLAARNTEKLHLERQLRDKSLELEHVRGEYDRLHRATAQGLQTKGVTDAYKFCSSRDGGVALSNELEELRKKNELLGTLLSSMEYTLRRKEEEERDMAVLLNGFRRKLADKVVDPHLIALLNATMLNNPDKFYISDDEGTKSALLERNGPLSRYLQSLRDCDPDVYEQLLAYLQHPLAGSTNDPIYDKLMLLARDEGETAENFSFLKKTLPILLSSVNFMNAASGVETGDFHPTPSGTITAKQMDETPGNALNTVVGSIVDATTRNSSENKPSVEDPLFGVLKNLQLFGDINILTGQTNPSANDEAYLKQVRNTFEFILQTRSSLVKQLALLSKRVAKGLQVVTALASKNTRDGITQGGRPVSFNASGGTSSRGNSLGAVAVGILEELNSVVTVIVSSFLTLNEKQRVGVGTQF</sequence>
<dbReference type="AlphaFoldDB" id="A0A1G4HYD2"/>
<reference evidence="5" key="1">
    <citation type="submission" date="2016-09" db="EMBL/GenBank/DDBJ databases">
        <authorList>
            <person name="Hebert L."/>
            <person name="Moumen B."/>
        </authorList>
    </citation>
    <scope>NUCLEOTIDE SEQUENCE [LARGE SCALE GENOMIC DNA]</scope>
    <source>
        <strain evidence="5">OVI</strain>
    </source>
</reference>